<dbReference type="AlphaFoldDB" id="A0AAQ3K2T1"/>
<organism evidence="3 4">
    <name type="scientific">Canna indica</name>
    <name type="common">Indian-shot</name>
    <dbReference type="NCBI Taxonomy" id="4628"/>
    <lineage>
        <taxon>Eukaryota</taxon>
        <taxon>Viridiplantae</taxon>
        <taxon>Streptophyta</taxon>
        <taxon>Embryophyta</taxon>
        <taxon>Tracheophyta</taxon>
        <taxon>Spermatophyta</taxon>
        <taxon>Magnoliopsida</taxon>
        <taxon>Liliopsida</taxon>
        <taxon>Zingiberales</taxon>
        <taxon>Cannaceae</taxon>
        <taxon>Canna</taxon>
    </lineage>
</organism>
<keyword evidence="2" id="KW-0812">Transmembrane</keyword>
<name>A0AAQ3K2T1_9LILI</name>
<evidence type="ECO:0000313" key="4">
    <source>
        <dbReference type="Proteomes" id="UP001327560"/>
    </source>
</evidence>
<dbReference type="PANTHER" id="PTHR35297">
    <property type="entry name" value="PROTEIN, PUTATIVE-RELATED"/>
    <property type="match status" value="1"/>
</dbReference>
<feature type="transmembrane region" description="Helical" evidence="2">
    <location>
        <begin position="49"/>
        <end position="66"/>
    </location>
</feature>
<evidence type="ECO:0000256" key="1">
    <source>
        <dbReference type="SAM" id="MobiDB-lite"/>
    </source>
</evidence>
<gene>
    <name evidence="3" type="ORF">Cni_G06920</name>
</gene>
<evidence type="ECO:0000313" key="3">
    <source>
        <dbReference type="EMBL" id="WOK98210.1"/>
    </source>
</evidence>
<feature type="region of interest" description="Disordered" evidence="1">
    <location>
        <begin position="1"/>
        <end position="33"/>
    </location>
</feature>
<dbReference type="PANTHER" id="PTHR35297:SF2">
    <property type="entry name" value="PROTEIN, PUTATIVE-RELATED"/>
    <property type="match status" value="1"/>
</dbReference>
<dbReference type="Proteomes" id="UP001327560">
    <property type="component" value="Chromosome 2"/>
</dbReference>
<accession>A0AAQ3K2T1</accession>
<dbReference type="EMBL" id="CP136891">
    <property type="protein sequence ID" value="WOK98210.1"/>
    <property type="molecule type" value="Genomic_DNA"/>
</dbReference>
<keyword evidence="2" id="KW-1133">Transmembrane helix</keyword>
<keyword evidence="2" id="KW-0472">Membrane</keyword>
<evidence type="ECO:0000256" key="2">
    <source>
        <dbReference type="SAM" id="Phobius"/>
    </source>
</evidence>
<sequence>MQRQSLGSPGPKPLVSGAAEGAAREEKRKTVDRAAGCATTAVNKENKPIHLIPVLIILCLLVLYLFSHELPLQDSQTFVDSALQLEAKGAMLVS</sequence>
<proteinExistence type="predicted"/>
<keyword evidence="4" id="KW-1185">Reference proteome</keyword>
<reference evidence="3 4" key="1">
    <citation type="submission" date="2023-10" db="EMBL/GenBank/DDBJ databases">
        <title>Chromosome-scale genome assembly provides insights into flower coloration mechanisms of Canna indica.</title>
        <authorList>
            <person name="Li C."/>
        </authorList>
    </citation>
    <scope>NUCLEOTIDE SEQUENCE [LARGE SCALE GENOMIC DNA]</scope>
    <source>
        <tissue evidence="3">Flower</tissue>
    </source>
</reference>
<feature type="compositionally biased region" description="Basic and acidic residues" evidence="1">
    <location>
        <begin position="22"/>
        <end position="32"/>
    </location>
</feature>
<protein>
    <submittedName>
        <fullName evidence="3">Uncharacterized protein</fullName>
    </submittedName>
</protein>